<name>A0ABY3X4I9_9GAMM</name>
<dbReference type="Pfam" id="PF06252">
    <property type="entry name" value="GemA"/>
    <property type="match status" value="1"/>
</dbReference>
<dbReference type="RefSeq" id="WP_242148205.1">
    <property type="nucleotide sequence ID" value="NZ_CP093379.1"/>
</dbReference>
<sequence>MFKKYQLINIARNELGMDEDSYRAMILRINRGKGESLKDCNMSELNLILKELKQKGFKVKPAKPDGFKSKRVKPKRITKDGIELPADVRDKMLALWIEMHNQGIIKDGSDKGLASYCRNRTEADHWHWITYDEAATIIESLKTWQSRELLNRLLKRLTSDGIHISKSSLDLIADIKRPKTMFKYTSTENWRVIDELCHRHNISL</sequence>
<proteinExistence type="predicted"/>
<dbReference type="Proteomes" id="UP000829542">
    <property type="component" value="Chromosome"/>
</dbReference>
<reference evidence="1 2" key="1">
    <citation type="submission" date="2022-03" db="EMBL/GenBank/DDBJ databases">
        <title>Ignatzschineria rhizosphaerae HR5S32.</title>
        <authorList>
            <person name="Sun J.Q."/>
            <person name="Feng J.Y."/>
        </authorList>
    </citation>
    <scope>NUCLEOTIDE SEQUENCE [LARGE SCALE GENOMIC DNA]</scope>
    <source>
        <strain evidence="1 2">HR5S32</strain>
    </source>
</reference>
<organism evidence="1 2">
    <name type="scientific">Ignatzschineria rhizosphaerae</name>
    <dbReference type="NCBI Taxonomy" id="2923279"/>
    <lineage>
        <taxon>Bacteria</taxon>
        <taxon>Pseudomonadati</taxon>
        <taxon>Pseudomonadota</taxon>
        <taxon>Gammaproteobacteria</taxon>
        <taxon>Cardiobacteriales</taxon>
        <taxon>Ignatzschineriaceae</taxon>
        <taxon>Ignatzschineria</taxon>
    </lineage>
</organism>
<protein>
    <submittedName>
        <fullName evidence="1">Regulatory protein GemA</fullName>
    </submittedName>
</protein>
<gene>
    <name evidence="1" type="ORF">MMG00_10815</name>
</gene>
<accession>A0ABY3X4I9</accession>
<keyword evidence="2" id="KW-1185">Reference proteome</keyword>
<dbReference type="EMBL" id="CP093379">
    <property type="protein sequence ID" value="UNM95700.1"/>
    <property type="molecule type" value="Genomic_DNA"/>
</dbReference>
<evidence type="ECO:0000313" key="1">
    <source>
        <dbReference type="EMBL" id="UNM95700.1"/>
    </source>
</evidence>
<dbReference type="InterPro" id="IPR009363">
    <property type="entry name" value="Phage_Mu_Gp16"/>
</dbReference>
<evidence type="ECO:0000313" key="2">
    <source>
        <dbReference type="Proteomes" id="UP000829542"/>
    </source>
</evidence>